<evidence type="ECO:0000313" key="7">
    <source>
        <dbReference type="Proteomes" id="UP000049828"/>
    </source>
</evidence>
<reference evidence="7" key="1">
    <citation type="submission" date="2015-05" db="EMBL/GenBank/DDBJ databases">
        <authorList>
            <consortium name="Pathogen Informatics"/>
        </authorList>
    </citation>
    <scope>NUCLEOTIDE SEQUENCE [LARGE SCALE GENOMIC DNA]</scope>
    <source>
        <strain evidence="7">L1-83</strain>
    </source>
</reference>
<evidence type="ECO:0000256" key="3">
    <source>
        <dbReference type="ARBA" id="ARBA00023004"/>
    </source>
</evidence>
<dbReference type="InterPro" id="IPR050377">
    <property type="entry name" value="Radical_SAM_PqqE_MftC-like"/>
</dbReference>
<dbReference type="Proteomes" id="UP000049828">
    <property type="component" value="Unassembled WGS sequence"/>
</dbReference>
<keyword evidence="3" id="KW-0408">Iron</keyword>
<organism evidence="6 7">
    <name type="scientific">Roseburia inulinivorans</name>
    <dbReference type="NCBI Taxonomy" id="360807"/>
    <lineage>
        <taxon>Bacteria</taxon>
        <taxon>Bacillati</taxon>
        <taxon>Bacillota</taxon>
        <taxon>Clostridia</taxon>
        <taxon>Lachnospirales</taxon>
        <taxon>Lachnospiraceae</taxon>
        <taxon>Roseburia</taxon>
    </lineage>
</organism>
<dbReference type="GO" id="GO:0003824">
    <property type="term" value="F:catalytic activity"/>
    <property type="evidence" value="ECO:0007669"/>
    <property type="project" value="InterPro"/>
</dbReference>
<dbReference type="SFLD" id="SFLDS00029">
    <property type="entry name" value="Radical_SAM"/>
    <property type="match status" value="1"/>
</dbReference>
<dbReference type="InterPro" id="IPR007197">
    <property type="entry name" value="rSAM"/>
</dbReference>
<dbReference type="CDD" id="cd01335">
    <property type="entry name" value="Radical_SAM"/>
    <property type="match status" value="1"/>
</dbReference>
<accession>A0A0M6WCK1</accession>
<dbReference type="RefSeq" id="WP_021923613.1">
    <property type="nucleotide sequence ID" value="NZ_CVRS01000014.1"/>
</dbReference>
<name>A0A0M6WCK1_9FIRM</name>
<proteinExistence type="predicted"/>
<evidence type="ECO:0000256" key="2">
    <source>
        <dbReference type="ARBA" id="ARBA00022723"/>
    </source>
</evidence>
<protein>
    <recommendedName>
        <fullName evidence="5">Radical SAM core domain-containing protein</fullName>
    </recommendedName>
</protein>
<keyword evidence="1" id="KW-0949">S-adenosyl-L-methionine</keyword>
<dbReference type="GO" id="GO:0051536">
    <property type="term" value="F:iron-sulfur cluster binding"/>
    <property type="evidence" value="ECO:0007669"/>
    <property type="project" value="UniProtKB-KW"/>
</dbReference>
<dbReference type="InterPro" id="IPR058240">
    <property type="entry name" value="rSAM_sf"/>
</dbReference>
<evidence type="ECO:0000259" key="5">
    <source>
        <dbReference type="Pfam" id="PF04055"/>
    </source>
</evidence>
<dbReference type="Pfam" id="PF04055">
    <property type="entry name" value="Radical_SAM"/>
    <property type="match status" value="1"/>
</dbReference>
<dbReference type="EMBL" id="CVRS01000014">
    <property type="protein sequence ID" value="CRL32423.1"/>
    <property type="molecule type" value="Genomic_DNA"/>
</dbReference>
<dbReference type="SUPFAM" id="SSF102114">
    <property type="entry name" value="Radical SAM enzymes"/>
    <property type="match status" value="1"/>
</dbReference>
<keyword evidence="7" id="KW-1185">Reference proteome</keyword>
<gene>
    <name evidence="6" type="ORF">RIL183_12981</name>
</gene>
<dbReference type="PANTHER" id="PTHR11228">
    <property type="entry name" value="RADICAL SAM DOMAIN PROTEIN"/>
    <property type="match status" value="1"/>
</dbReference>
<dbReference type="PANTHER" id="PTHR11228:SF7">
    <property type="entry name" value="PQQA PEPTIDE CYCLASE"/>
    <property type="match status" value="1"/>
</dbReference>
<evidence type="ECO:0000256" key="1">
    <source>
        <dbReference type="ARBA" id="ARBA00022691"/>
    </source>
</evidence>
<keyword evidence="2" id="KW-0479">Metal-binding</keyword>
<dbReference type="OrthoDB" id="1854625at2"/>
<feature type="domain" description="Radical SAM core" evidence="5">
    <location>
        <begin position="11"/>
        <end position="109"/>
    </location>
</feature>
<dbReference type="Gene3D" id="3.20.20.70">
    <property type="entry name" value="Aldolase class I"/>
    <property type="match status" value="1"/>
</dbReference>
<keyword evidence="4" id="KW-0411">Iron-sulfur</keyword>
<evidence type="ECO:0000256" key="4">
    <source>
        <dbReference type="ARBA" id="ARBA00023014"/>
    </source>
</evidence>
<evidence type="ECO:0000313" key="6">
    <source>
        <dbReference type="EMBL" id="CRL32423.1"/>
    </source>
</evidence>
<sequence>MKTDIKRTALNISTFCNLKCKNCLAFIPYYKDPSNLKYEEACSILDNYFKVVDSVEHFTVTGGEPLLNKDVCKILKEVYKYKNQVFQSIDFVTNATIEIPTELLDLFERNKEKTKIVLSNYGPQLSTKIDTIECEIKERGIPYRISRFFGNNLYYDGWIDFTDHSLKWNNLKERDDNAQKCIHRVGKYFVIDNGELHCCSRSFWRIKQGIIPKIIGEYVPLMDESLSIEEKRKILMEMYDKKSSTSCAYCVGLCNDAKRVAPAQQLENR</sequence>
<dbReference type="InterPro" id="IPR013785">
    <property type="entry name" value="Aldolase_TIM"/>
</dbReference>
<dbReference type="AlphaFoldDB" id="A0A0M6WCK1"/>
<dbReference type="GO" id="GO:0046872">
    <property type="term" value="F:metal ion binding"/>
    <property type="evidence" value="ECO:0007669"/>
    <property type="project" value="UniProtKB-KW"/>
</dbReference>